<proteinExistence type="predicted"/>
<dbReference type="Proteomes" id="UP000663832">
    <property type="component" value="Unassembled WGS sequence"/>
</dbReference>
<protein>
    <submittedName>
        <fullName evidence="2">Uncharacterized protein</fullName>
    </submittedName>
</protein>
<dbReference type="EMBL" id="CAJNOM010003611">
    <property type="protein sequence ID" value="CAF1647553.1"/>
    <property type="molecule type" value="Genomic_DNA"/>
</dbReference>
<evidence type="ECO:0000313" key="2">
    <source>
        <dbReference type="EMBL" id="CAF1647553.1"/>
    </source>
</evidence>
<dbReference type="AlphaFoldDB" id="A0A816E4E5"/>
<dbReference type="EMBL" id="CAJNOI010003262">
    <property type="protein sequence ID" value="CAF1511852.1"/>
    <property type="molecule type" value="Genomic_DNA"/>
</dbReference>
<organism evidence="2 3">
    <name type="scientific">Adineta steineri</name>
    <dbReference type="NCBI Taxonomy" id="433720"/>
    <lineage>
        <taxon>Eukaryota</taxon>
        <taxon>Metazoa</taxon>
        <taxon>Spiralia</taxon>
        <taxon>Gnathifera</taxon>
        <taxon>Rotifera</taxon>
        <taxon>Eurotatoria</taxon>
        <taxon>Bdelloidea</taxon>
        <taxon>Adinetida</taxon>
        <taxon>Adinetidae</taxon>
        <taxon>Adineta</taxon>
    </lineage>
</organism>
<evidence type="ECO:0000313" key="1">
    <source>
        <dbReference type="EMBL" id="CAF1511852.1"/>
    </source>
</evidence>
<sequence length="88" mass="10392">MYQKTSCFKETSTSYTKKIKVRFNKYSRDSIRLYHGLLATRLYIILFSYSLNEIFNETIINPSGQKYEKLEEKYLSTLTCPCTQISIP</sequence>
<accession>A0A816E4E5</accession>
<gene>
    <name evidence="1" type="ORF">BJG266_LOCUS43767</name>
    <name evidence="2" type="ORF">QVE165_LOCUS60703</name>
</gene>
<dbReference type="Proteomes" id="UP000663877">
    <property type="component" value="Unassembled WGS sequence"/>
</dbReference>
<comment type="caution">
    <text evidence="2">The sequence shown here is derived from an EMBL/GenBank/DDBJ whole genome shotgun (WGS) entry which is preliminary data.</text>
</comment>
<reference evidence="2" key="1">
    <citation type="submission" date="2021-02" db="EMBL/GenBank/DDBJ databases">
        <authorList>
            <person name="Nowell W R."/>
        </authorList>
    </citation>
    <scope>NUCLEOTIDE SEQUENCE</scope>
</reference>
<evidence type="ECO:0000313" key="3">
    <source>
        <dbReference type="Proteomes" id="UP000663832"/>
    </source>
</evidence>
<name>A0A816E4E5_9BILA</name>
<keyword evidence="3" id="KW-1185">Reference proteome</keyword>